<organism evidence="3 4">
    <name type="scientific">Candidatus Muproteobacteria bacterium RBG_16_65_31</name>
    <dbReference type="NCBI Taxonomy" id="1817759"/>
    <lineage>
        <taxon>Bacteria</taxon>
        <taxon>Pseudomonadati</taxon>
        <taxon>Pseudomonadota</taxon>
        <taxon>Candidatus Muproteobacteria</taxon>
    </lineage>
</organism>
<dbReference type="PANTHER" id="PTHR19328:SF75">
    <property type="entry name" value="ALDOSE SUGAR DEHYDROGENASE YLII"/>
    <property type="match status" value="1"/>
</dbReference>
<dbReference type="Gene3D" id="2.120.10.30">
    <property type="entry name" value="TolB, C-terminal domain"/>
    <property type="match status" value="1"/>
</dbReference>
<dbReference type="InterPro" id="IPR012938">
    <property type="entry name" value="Glc/Sorbosone_DH"/>
</dbReference>
<dbReference type="InterPro" id="IPR011041">
    <property type="entry name" value="Quinoprot_gluc/sorb_DH_b-prop"/>
</dbReference>
<evidence type="ECO:0000259" key="2">
    <source>
        <dbReference type="Pfam" id="PF07995"/>
    </source>
</evidence>
<evidence type="ECO:0000256" key="1">
    <source>
        <dbReference type="SAM" id="SignalP"/>
    </source>
</evidence>
<reference evidence="3 4" key="1">
    <citation type="journal article" date="2016" name="Nat. Commun.">
        <title>Thousands of microbial genomes shed light on interconnected biogeochemical processes in an aquifer system.</title>
        <authorList>
            <person name="Anantharaman K."/>
            <person name="Brown C.T."/>
            <person name="Hug L.A."/>
            <person name="Sharon I."/>
            <person name="Castelle C.J."/>
            <person name="Probst A.J."/>
            <person name="Thomas B.C."/>
            <person name="Singh A."/>
            <person name="Wilkins M.J."/>
            <person name="Karaoz U."/>
            <person name="Brodie E.L."/>
            <person name="Williams K.H."/>
            <person name="Hubbard S.S."/>
            <person name="Banfield J.F."/>
        </authorList>
    </citation>
    <scope>NUCLEOTIDE SEQUENCE [LARGE SCALE GENOMIC DNA]</scope>
</reference>
<proteinExistence type="predicted"/>
<dbReference type="PANTHER" id="PTHR19328">
    <property type="entry name" value="HEDGEHOG-INTERACTING PROTEIN"/>
    <property type="match status" value="1"/>
</dbReference>
<keyword evidence="1" id="KW-0732">Signal</keyword>
<accession>A0A1F6TBX1</accession>
<dbReference type="Pfam" id="PF07995">
    <property type="entry name" value="GSDH"/>
    <property type="match status" value="1"/>
</dbReference>
<dbReference type="EMBL" id="MFST01000146">
    <property type="protein sequence ID" value="OGI42627.1"/>
    <property type="molecule type" value="Genomic_DNA"/>
</dbReference>
<feature type="chain" id="PRO_5009225447" description="Glucose/Sorbosone dehydrogenase domain-containing protein" evidence="1">
    <location>
        <begin position="29"/>
        <end position="394"/>
    </location>
</feature>
<gene>
    <name evidence="3" type="ORF">A2V92_01600</name>
</gene>
<feature type="domain" description="Glucose/Sorbosone dehydrogenase" evidence="2">
    <location>
        <begin position="53"/>
        <end position="389"/>
    </location>
</feature>
<dbReference type="AlphaFoldDB" id="A0A1F6TBX1"/>
<comment type="caution">
    <text evidence="3">The sequence shown here is derived from an EMBL/GenBank/DDBJ whole genome shotgun (WGS) entry which is preliminary data.</text>
</comment>
<evidence type="ECO:0000313" key="3">
    <source>
        <dbReference type="EMBL" id="OGI42627.1"/>
    </source>
</evidence>
<dbReference type="SUPFAM" id="SSF50952">
    <property type="entry name" value="Soluble quinoprotein glucose dehydrogenase"/>
    <property type="match status" value="1"/>
</dbReference>
<name>A0A1F6TBX1_9PROT</name>
<dbReference type="Proteomes" id="UP000179344">
    <property type="component" value="Unassembled WGS sequence"/>
</dbReference>
<evidence type="ECO:0000313" key="4">
    <source>
        <dbReference type="Proteomes" id="UP000179344"/>
    </source>
</evidence>
<dbReference type="InterPro" id="IPR011042">
    <property type="entry name" value="6-blade_b-propeller_TolB-like"/>
</dbReference>
<feature type="signal peptide" evidence="1">
    <location>
        <begin position="1"/>
        <end position="28"/>
    </location>
</feature>
<sequence length="394" mass="43575">MTGRRTNVPYPKAGIFFALLCAATAAHAAPCADKGPTAPIPDVAFQEVAGGFKNPTHVAHAGDGGGRLFVVEQRGVIHIVEDGRVLPEPFLDISDRVESGGEKGLLSVAFHPRYRENGLFYVDYTTRADRLYTRISRFKRRDRNRAERKSETVLLEIQQPYGNHNGGQLAFGPDGFLYIGMGDGGWRDDPHGNGQNLASLLGKLLRIDVDRETPPLRYSIPRDNPFAGGKDRRAEIWAYGLRNPWRFSFDAPTGRLFLADVGQDDAEEIDVIEKGGNYGWNIMEGDICTPGVNPDCDRTGLRPPIQVYRHPAGESVTGGFVYRGAEFPALCGVYLYADYVSGRLWGLRYDGARVTVNRELARLRHNVSSFGVDERGELYLADHKSGKILKIIAP</sequence>
<protein>
    <recommendedName>
        <fullName evidence="2">Glucose/Sorbosone dehydrogenase domain-containing protein</fullName>
    </recommendedName>
</protein>